<gene>
    <name evidence="6" type="ORF">J1C56_07560</name>
</gene>
<dbReference type="CDD" id="cd00165">
    <property type="entry name" value="S4"/>
    <property type="match status" value="1"/>
</dbReference>
<evidence type="ECO:0000313" key="7">
    <source>
        <dbReference type="Proteomes" id="UP001138921"/>
    </source>
</evidence>
<dbReference type="Proteomes" id="UP001138921">
    <property type="component" value="Unassembled WGS sequence"/>
</dbReference>
<organism evidence="6 7">
    <name type="scientific">Aminobacter anthyllidis</name>
    <dbReference type="NCBI Taxonomy" id="1035067"/>
    <lineage>
        <taxon>Bacteria</taxon>
        <taxon>Pseudomonadati</taxon>
        <taxon>Pseudomonadota</taxon>
        <taxon>Alphaproteobacteria</taxon>
        <taxon>Hyphomicrobiales</taxon>
        <taxon>Phyllobacteriaceae</taxon>
        <taxon>Aminobacter</taxon>
    </lineage>
</organism>
<dbReference type="PIRSF" id="PIRSF005578">
    <property type="entry name" value="TlyA"/>
    <property type="match status" value="1"/>
</dbReference>
<dbReference type="CDD" id="cd02440">
    <property type="entry name" value="AdoMet_MTases"/>
    <property type="match status" value="1"/>
</dbReference>
<evidence type="ECO:0000313" key="6">
    <source>
        <dbReference type="EMBL" id="MBT1155447.1"/>
    </source>
</evidence>
<keyword evidence="7" id="KW-1185">Reference proteome</keyword>
<reference evidence="6" key="2">
    <citation type="submission" date="2021-03" db="EMBL/GenBank/DDBJ databases">
        <authorList>
            <person name="Artuso I."/>
            <person name="Turrini P."/>
            <person name="Pirolo M."/>
            <person name="Lugli G.A."/>
            <person name="Ventura M."/>
            <person name="Visca P."/>
        </authorList>
    </citation>
    <scope>NUCLEOTIDE SEQUENCE</scope>
    <source>
        <strain evidence="6">LMG 26462</strain>
    </source>
</reference>
<dbReference type="SUPFAM" id="SSF53335">
    <property type="entry name" value="S-adenosyl-L-methionine-dependent methyltransferases"/>
    <property type="match status" value="1"/>
</dbReference>
<dbReference type="InterPro" id="IPR036986">
    <property type="entry name" value="S4_RNA-bd_sf"/>
</dbReference>
<comment type="similarity">
    <text evidence="2">Belongs to the TlyA family.</text>
</comment>
<dbReference type="SUPFAM" id="SSF55174">
    <property type="entry name" value="Alpha-L RNA-binding motif"/>
    <property type="match status" value="1"/>
</dbReference>
<dbReference type="PROSITE" id="PS50889">
    <property type="entry name" value="S4"/>
    <property type="match status" value="1"/>
</dbReference>
<dbReference type="Gene3D" id="3.40.50.150">
    <property type="entry name" value="Vaccinia Virus protein VP39"/>
    <property type="match status" value="1"/>
</dbReference>
<accession>A0A9X1D3U4</accession>
<dbReference type="NCBIfam" id="TIGR00478">
    <property type="entry name" value="tly"/>
    <property type="match status" value="1"/>
</dbReference>
<dbReference type="InterPro" id="IPR029063">
    <property type="entry name" value="SAM-dependent_MTases_sf"/>
</dbReference>
<name>A0A9X1D3U4_9HYPH</name>
<dbReference type="EMBL" id="JAFLWW010000002">
    <property type="protein sequence ID" value="MBT1155447.1"/>
    <property type="molecule type" value="Genomic_DNA"/>
</dbReference>
<proteinExistence type="inferred from homology"/>
<dbReference type="GO" id="GO:0032259">
    <property type="term" value="P:methylation"/>
    <property type="evidence" value="ECO:0007669"/>
    <property type="project" value="UniProtKB-KW"/>
</dbReference>
<dbReference type="Pfam" id="PF01479">
    <property type="entry name" value="S4"/>
    <property type="match status" value="1"/>
</dbReference>
<dbReference type="Gene3D" id="3.10.290.10">
    <property type="entry name" value="RNA-binding S4 domain"/>
    <property type="match status" value="1"/>
</dbReference>
<evidence type="ECO:0000256" key="3">
    <source>
        <dbReference type="PROSITE-ProRule" id="PRU00182"/>
    </source>
</evidence>
<reference evidence="6" key="1">
    <citation type="journal article" date="2021" name="Microorganisms">
        <title>Phylogenomic Reconstruction and Metabolic Potential of the Genus Aminobacter.</title>
        <authorList>
            <person name="Artuso I."/>
            <person name="Turrini P."/>
            <person name="Pirolo M."/>
            <person name="Lugli G.A."/>
            <person name="Ventura M."/>
            <person name="Visca P."/>
        </authorList>
    </citation>
    <scope>NUCLEOTIDE SEQUENCE</scope>
    <source>
        <strain evidence="6">LMG 26462</strain>
    </source>
</reference>
<keyword evidence="1 3" id="KW-0694">RNA-binding</keyword>
<dbReference type="GO" id="GO:0008168">
    <property type="term" value="F:methyltransferase activity"/>
    <property type="evidence" value="ECO:0007669"/>
    <property type="project" value="UniProtKB-KW"/>
</dbReference>
<evidence type="ECO:0000256" key="4">
    <source>
        <dbReference type="SAM" id="MobiDB-lite"/>
    </source>
</evidence>
<keyword evidence="6" id="KW-0808">Transferase</keyword>
<dbReference type="SMART" id="SM00363">
    <property type="entry name" value="S4"/>
    <property type="match status" value="1"/>
</dbReference>
<dbReference type="PANTHER" id="PTHR32319">
    <property type="entry name" value="BACTERIAL HEMOLYSIN-LIKE PROTEIN"/>
    <property type="match status" value="1"/>
</dbReference>
<dbReference type="InterPro" id="IPR002942">
    <property type="entry name" value="S4_RNA-bd"/>
</dbReference>
<protein>
    <submittedName>
        <fullName evidence="6">TlyA family RNA methyltransferase</fullName>
    </submittedName>
</protein>
<dbReference type="PANTHER" id="PTHR32319:SF0">
    <property type="entry name" value="BACTERIAL HEMOLYSIN-LIKE PROTEIN"/>
    <property type="match status" value="1"/>
</dbReference>
<comment type="caution">
    <text evidence="6">The sequence shown here is derived from an EMBL/GenBank/DDBJ whole genome shotgun (WGS) entry which is preliminary data.</text>
</comment>
<evidence type="ECO:0000256" key="1">
    <source>
        <dbReference type="ARBA" id="ARBA00022884"/>
    </source>
</evidence>
<evidence type="ECO:0000259" key="5">
    <source>
        <dbReference type="SMART" id="SM00363"/>
    </source>
</evidence>
<dbReference type="InterPro" id="IPR047048">
    <property type="entry name" value="TlyA"/>
</dbReference>
<feature type="region of interest" description="Disordered" evidence="4">
    <location>
        <begin position="1"/>
        <end position="20"/>
    </location>
</feature>
<dbReference type="Pfam" id="PF01728">
    <property type="entry name" value="FtsJ"/>
    <property type="match status" value="1"/>
</dbReference>
<sequence>MEISRQARASARKSKSIFGKHDAQIQEAGAPLRVQPDAQRSGTSLRLDELLVSRGFFASRSRARDAVARGAVTVDGQPAKKPGQTVAASVAIAVDDPAQAYVSRAALKLIAGLDHFGFDPAGSHALDIGASTGGFTQVLLERGAAHVVAIDVGHGQLVGRLRADPRVTCLEGLNARNLTSDDLGGRTPDFLVSDVSFISLRLALPNALDLAAPGTKGVFLVKPQFEAGREAIGKGGLLKNSEDGPRMAEELRLWLDSVPGWRALGICPSPLEGGDGNLEYLLGGVKDQ</sequence>
<feature type="domain" description="RNA-binding S4" evidence="5">
    <location>
        <begin position="45"/>
        <end position="110"/>
    </location>
</feature>
<dbReference type="GO" id="GO:0003723">
    <property type="term" value="F:RNA binding"/>
    <property type="evidence" value="ECO:0007669"/>
    <property type="project" value="UniProtKB-KW"/>
</dbReference>
<dbReference type="InterPro" id="IPR004538">
    <property type="entry name" value="Hemolysin_A/TlyA"/>
</dbReference>
<evidence type="ECO:0000256" key="2">
    <source>
        <dbReference type="ARBA" id="ARBA00029460"/>
    </source>
</evidence>
<dbReference type="AlphaFoldDB" id="A0A9X1D3U4"/>
<keyword evidence="6" id="KW-0489">Methyltransferase</keyword>
<dbReference type="InterPro" id="IPR002877">
    <property type="entry name" value="RNA_MeTrfase_FtsJ_dom"/>
</dbReference>